<accession>A0ABV5V3Y1</accession>
<dbReference type="RefSeq" id="WP_141338981.1">
    <property type="nucleotide sequence ID" value="NZ_JBHMAX010000019.1"/>
</dbReference>
<name>A0ABV5V3Y1_9MICO</name>
<evidence type="ECO:0008006" key="4">
    <source>
        <dbReference type="Google" id="ProtNLM"/>
    </source>
</evidence>
<comment type="caution">
    <text evidence="2">The sequence shown here is derived from an EMBL/GenBank/DDBJ whole genome shotgun (WGS) entry which is preliminary data.</text>
</comment>
<reference evidence="2 3" key="1">
    <citation type="submission" date="2024-09" db="EMBL/GenBank/DDBJ databases">
        <authorList>
            <person name="Sun Q."/>
            <person name="Mori K."/>
        </authorList>
    </citation>
    <scope>NUCLEOTIDE SEQUENCE [LARGE SCALE GENOMIC DNA]</scope>
    <source>
        <strain evidence="2 3">JCM 12763</strain>
    </source>
</reference>
<feature type="compositionally biased region" description="Basic residues" evidence="1">
    <location>
        <begin position="1"/>
        <end position="13"/>
    </location>
</feature>
<sequence length="106" mass="11680">MAPRSNRPRRRGRPVPGRAGSPAPGPRGPTVVEVAWAGQVWAIRQVGPTGTGRVYRCPGCQHEVGADVAHTVVWPVDGMQQLDNRRHWHTVCWSARERRRPGGSFA</sequence>
<organism evidence="2 3">
    <name type="scientific">Ornithinimicrobium kibberense</name>
    <dbReference type="NCBI Taxonomy" id="282060"/>
    <lineage>
        <taxon>Bacteria</taxon>
        <taxon>Bacillati</taxon>
        <taxon>Actinomycetota</taxon>
        <taxon>Actinomycetes</taxon>
        <taxon>Micrococcales</taxon>
        <taxon>Ornithinimicrobiaceae</taxon>
        <taxon>Ornithinimicrobium</taxon>
    </lineage>
</organism>
<evidence type="ECO:0000313" key="3">
    <source>
        <dbReference type="Proteomes" id="UP001589613"/>
    </source>
</evidence>
<protein>
    <recommendedName>
        <fullName evidence="4">ATP/GTP-binding protein</fullName>
    </recommendedName>
</protein>
<gene>
    <name evidence="2" type="ORF">ACFFN0_10800</name>
</gene>
<dbReference type="Proteomes" id="UP001589613">
    <property type="component" value="Unassembled WGS sequence"/>
</dbReference>
<dbReference type="EMBL" id="JBHMAX010000019">
    <property type="protein sequence ID" value="MFB9732530.1"/>
    <property type="molecule type" value="Genomic_DNA"/>
</dbReference>
<proteinExistence type="predicted"/>
<keyword evidence="3" id="KW-1185">Reference proteome</keyword>
<evidence type="ECO:0000313" key="2">
    <source>
        <dbReference type="EMBL" id="MFB9732530.1"/>
    </source>
</evidence>
<feature type="region of interest" description="Disordered" evidence="1">
    <location>
        <begin position="1"/>
        <end position="29"/>
    </location>
</feature>
<evidence type="ECO:0000256" key="1">
    <source>
        <dbReference type="SAM" id="MobiDB-lite"/>
    </source>
</evidence>